<keyword evidence="2" id="KW-0964">Secreted</keyword>
<organism evidence="10 11">
    <name type="scientific">Ruminococcus turbiniformis</name>
    <dbReference type="NCBI Taxonomy" id="2881258"/>
    <lineage>
        <taxon>Bacteria</taxon>
        <taxon>Bacillati</taxon>
        <taxon>Bacillota</taxon>
        <taxon>Clostridia</taxon>
        <taxon>Eubacteriales</taxon>
        <taxon>Oscillospiraceae</taxon>
        <taxon>Ruminococcus</taxon>
    </lineage>
</organism>
<dbReference type="NCBIfam" id="NF033902">
    <property type="entry name" value="iso_D2_wall_anc"/>
    <property type="match status" value="1"/>
</dbReference>
<feature type="transmembrane region" description="Helical" evidence="6">
    <location>
        <begin position="372"/>
        <end position="391"/>
    </location>
</feature>
<evidence type="ECO:0000256" key="2">
    <source>
        <dbReference type="ARBA" id="ARBA00022525"/>
    </source>
</evidence>
<dbReference type="NCBIfam" id="TIGR04226">
    <property type="entry name" value="RrgB_K2N_iso_D2"/>
    <property type="match status" value="1"/>
</dbReference>
<feature type="region of interest" description="Disordered" evidence="5">
    <location>
        <begin position="1"/>
        <end position="23"/>
    </location>
</feature>
<evidence type="ECO:0000313" key="10">
    <source>
        <dbReference type="EMBL" id="MCC2254549.1"/>
    </source>
</evidence>
<proteinExistence type="predicted"/>
<keyword evidence="11" id="KW-1185">Reference proteome</keyword>
<feature type="domain" description="SpaA-like prealbumin fold" evidence="9">
    <location>
        <begin position="205"/>
        <end position="314"/>
    </location>
</feature>
<dbReference type="InterPro" id="IPR019931">
    <property type="entry name" value="LPXTG_anchor"/>
</dbReference>
<evidence type="ECO:0000256" key="1">
    <source>
        <dbReference type="ARBA" id="ARBA00022512"/>
    </source>
</evidence>
<sequence>MVDTANPTAEINIKSDYPDDPDDGIEKVVQEDDTDEWGNSADFEIGQTIPYQVTTEIPDINGYETYYYAWHDQMSESLTFHADKSDISIVISDGSKNYILTSGEYNVLTSGAQLDEGDTFVIEVQDIKRIVDREFSKENNLGENDYTGITVTLQYEATLNDNAVDETGSQGIGNSVRLEYSNDPETDSTGYTPFDTTTSYTFVLNANKVNNHDRVLADAKFRLYADEDCTQEVYVKPADGVGGNSYIVINRDSLGGNDHTGGTTPGNAVEMVSDANGDFTIYGLDTGTYYLKETDAPAGYRQLLDPITITIDAEYNDEALQSMSANASIISFYDGAYSTDNVQLNTDLAAGSADIQIVNEVGTRLPITGSNAMLIMLGAGVVLVGGAAFVYKRHKKATED</sequence>
<dbReference type="InterPro" id="IPR041033">
    <property type="entry name" value="SpaA_PFL_dom_1"/>
</dbReference>
<evidence type="ECO:0000259" key="8">
    <source>
        <dbReference type="Pfam" id="PF16569"/>
    </source>
</evidence>
<dbReference type="Pfam" id="PF16569">
    <property type="entry name" value="GramPos_pilinBB"/>
    <property type="match status" value="1"/>
</dbReference>
<gene>
    <name evidence="10" type="ORF">LKD70_08990</name>
</gene>
<evidence type="ECO:0000256" key="4">
    <source>
        <dbReference type="ARBA" id="ARBA00023088"/>
    </source>
</evidence>
<keyword evidence="6" id="KW-0472">Membrane</keyword>
<evidence type="ECO:0000256" key="5">
    <source>
        <dbReference type="SAM" id="MobiDB-lite"/>
    </source>
</evidence>
<dbReference type="InterPro" id="IPR048052">
    <property type="entry name" value="FM1-like"/>
</dbReference>
<dbReference type="InterPro" id="IPR026466">
    <property type="entry name" value="Fim_isopep_form_D2_dom"/>
</dbReference>
<keyword evidence="3" id="KW-0732">Signal</keyword>
<dbReference type="Gene3D" id="2.60.40.740">
    <property type="match status" value="1"/>
</dbReference>
<feature type="domain" description="Gram-positive cocci surface proteins LPxTG" evidence="7">
    <location>
        <begin position="362"/>
        <end position="396"/>
    </location>
</feature>
<feature type="domain" description="Gram-positive pilin backbone subunit 2 Cna-B-like" evidence="8">
    <location>
        <begin position="45"/>
        <end position="184"/>
    </location>
</feature>
<keyword evidence="6" id="KW-0812">Transmembrane</keyword>
<keyword evidence="1" id="KW-0134">Cell wall</keyword>
<keyword evidence="4" id="KW-0572">Peptidoglycan-anchor</keyword>
<evidence type="ECO:0000256" key="6">
    <source>
        <dbReference type="SAM" id="Phobius"/>
    </source>
</evidence>
<dbReference type="InterPro" id="IPR032334">
    <property type="entry name" value="GramPos_pilinBB"/>
</dbReference>
<evidence type="ECO:0000259" key="9">
    <source>
        <dbReference type="Pfam" id="PF17802"/>
    </source>
</evidence>
<keyword evidence="6" id="KW-1133">Transmembrane helix</keyword>
<evidence type="ECO:0000256" key="3">
    <source>
        <dbReference type="ARBA" id="ARBA00022729"/>
    </source>
</evidence>
<evidence type="ECO:0000313" key="11">
    <source>
        <dbReference type="Proteomes" id="UP001198151"/>
    </source>
</evidence>
<dbReference type="EMBL" id="JAJEQX010000014">
    <property type="protein sequence ID" value="MCC2254549.1"/>
    <property type="molecule type" value="Genomic_DNA"/>
</dbReference>
<accession>A0ABS8G0T3</accession>
<protein>
    <submittedName>
        <fullName evidence="10">SpaH/EbpB family LPXTG-anchored major pilin</fullName>
    </submittedName>
</protein>
<evidence type="ECO:0000259" key="7">
    <source>
        <dbReference type="Pfam" id="PF00746"/>
    </source>
</evidence>
<dbReference type="Proteomes" id="UP001198151">
    <property type="component" value="Unassembled WGS sequence"/>
</dbReference>
<dbReference type="Pfam" id="PF00746">
    <property type="entry name" value="Gram_pos_anchor"/>
    <property type="match status" value="1"/>
</dbReference>
<comment type="caution">
    <text evidence="10">The sequence shown here is derived from an EMBL/GenBank/DDBJ whole genome shotgun (WGS) entry which is preliminary data.</text>
</comment>
<dbReference type="NCBIfam" id="TIGR01167">
    <property type="entry name" value="LPXTG_anchor"/>
    <property type="match status" value="1"/>
</dbReference>
<reference evidence="10 11" key="1">
    <citation type="submission" date="2021-10" db="EMBL/GenBank/DDBJ databases">
        <title>Anaerobic single-cell dispensing facilitates the cultivation of human gut bacteria.</title>
        <authorList>
            <person name="Afrizal A."/>
        </authorList>
    </citation>
    <scope>NUCLEOTIDE SEQUENCE [LARGE SCALE GENOMIC DNA]</scope>
    <source>
        <strain evidence="10 11">CLA-AA-H200</strain>
    </source>
</reference>
<dbReference type="Pfam" id="PF17802">
    <property type="entry name" value="SpaA"/>
    <property type="match status" value="1"/>
</dbReference>
<dbReference type="InterPro" id="IPR013783">
    <property type="entry name" value="Ig-like_fold"/>
</dbReference>
<dbReference type="Gene3D" id="2.60.40.10">
    <property type="entry name" value="Immunoglobulins"/>
    <property type="match status" value="1"/>
</dbReference>
<name>A0ABS8G0T3_9FIRM</name>